<dbReference type="PROSITE" id="PS50217">
    <property type="entry name" value="BZIP"/>
    <property type="match status" value="1"/>
</dbReference>
<protein>
    <recommendedName>
        <fullName evidence="16">BZIP domain-containing protein</fullName>
    </recommendedName>
</protein>
<evidence type="ECO:0000256" key="10">
    <source>
        <dbReference type="ARBA" id="ARBA00023136"/>
    </source>
</evidence>
<dbReference type="PROSITE" id="PS00036">
    <property type="entry name" value="BZIP_BASIC"/>
    <property type="match status" value="1"/>
</dbReference>
<evidence type="ECO:0000256" key="13">
    <source>
        <dbReference type="ARBA" id="ARBA00023180"/>
    </source>
</evidence>
<reference evidence="17" key="2">
    <citation type="submission" date="2019-04" db="EMBL/GenBank/DDBJ databases">
        <authorList>
            <person name="Kadobianskyi M."/>
            <person name="Schulze L."/>
            <person name="Schuelke M."/>
            <person name="Judkewitz B."/>
        </authorList>
    </citation>
    <scope>NUCLEOTIDE SEQUENCE</scope>
    <source>
        <strain evidence="17">Bolton</strain>
        <tissue evidence="17">Whole-body</tissue>
    </source>
</reference>
<evidence type="ECO:0000313" key="18">
    <source>
        <dbReference type="Proteomes" id="UP000316079"/>
    </source>
</evidence>
<dbReference type="Proteomes" id="UP000316079">
    <property type="component" value="Unassembled WGS sequence"/>
</dbReference>
<dbReference type="Pfam" id="PF00170">
    <property type="entry name" value="bZIP_1"/>
    <property type="match status" value="1"/>
</dbReference>
<dbReference type="Gene3D" id="1.20.5.170">
    <property type="match status" value="1"/>
</dbReference>
<reference evidence="17 18" key="1">
    <citation type="journal article" date="2019" name="Sci. Data">
        <title>Hybrid genome assembly and annotation of Danionella translucida.</title>
        <authorList>
            <person name="Kadobianskyi M."/>
            <person name="Schulze L."/>
            <person name="Schuelke M."/>
            <person name="Judkewitz B."/>
        </authorList>
    </citation>
    <scope>NUCLEOTIDE SEQUENCE [LARGE SCALE GENOMIC DNA]</scope>
    <source>
        <strain evidence="17 18">Bolton</strain>
    </source>
</reference>
<keyword evidence="11" id="KW-0010">Activator</keyword>
<keyword evidence="7" id="KW-1133">Transmembrane helix</keyword>
<evidence type="ECO:0000256" key="1">
    <source>
        <dbReference type="ARBA" id="ARBA00004648"/>
    </source>
</evidence>
<evidence type="ECO:0000256" key="5">
    <source>
        <dbReference type="ARBA" id="ARBA00022824"/>
    </source>
</evidence>
<dbReference type="GO" id="GO:0005789">
    <property type="term" value="C:endoplasmic reticulum membrane"/>
    <property type="evidence" value="ECO:0007669"/>
    <property type="project" value="UniProtKB-SubCell"/>
</dbReference>
<accession>A0A553QNK3</accession>
<evidence type="ECO:0000256" key="14">
    <source>
        <dbReference type="ARBA" id="ARBA00023242"/>
    </source>
</evidence>
<comment type="similarity">
    <text evidence="2">Belongs to the bZIP family. ATF subfamily.</text>
</comment>
<proteinExistence type="inferred from homology"/>
<dbReference type="GO" id="GO:0005634">
    <property type="term" value="C:nucleus"/>
    <property type="evidence" value="ECO:0007669"/>
    <property type="project" value="TreeGrafter"/>
</dbReference>
<evidence type="ECO:0000259" key="16">
    <source>
        <dbReference type="PROSITE" id="PS50217"/>
    </source>
</evidence>
<comment type="subunit">
    <text evidence="3">Binds DNA as a dimer.</text>
</comment>
<comment type="caution">
    <text evidence="17">The sequence shown here is derived from an EMBL/GenBank/DDBJ whole genome shotgun (WGS) entry which is preliminary data.</text>
</comment>
<organism evidence="17 18">
    <name type="scientific">Danionella cerebrum</name>
    <dbReference type="NCBI Taxonomy" id="2873325"/>
    <lineage>
        <taxon>Eukaryota</taxon>
        <taxon>Metazoa</taxon>
        <taxon>Chordata</taxon>
        <taxon>Craniata</taxon>
        <taxon>Vertebrata</taxon>
        <taxon>Euteleostomi</taxon>
        <taxon>Actinopterygii</taxon>
        <taxon>Neopterygii</taxon>
        <taxon>Teleostei</taxon>
        <taxon>Ostariophysi</taxon>
        <taxon>Cypriniformes</taxon>
        <taxon>Danionidae</taxon>
        <taxon>Danioninae</taxon>
        <taxon>Danionella</taxon>
    </lineage>
</organism>
<dbReference type="InterPro" id="IPR051381">
    <property type="entry name" value="CREB_ATF_subfamily"/>
</dbReference>
<dbReference type="OrthoDB" id="674948at2759"/>
<keyword evidence="9" id="KW-0238">DNA-binding</keyword>
<gene>
    <name evidence="17" type="ORF">DNTS_015133</name>
</gene>
<keyword evidence="6" id="KW-0735">Signal-anchor</keyword>
<evidence type="ECO:0000256" key="12">
    <source>
        <dbReference type="ARBA" id="ARBA00023163"/>
    </source>
</evidence>
<comment type="subcellular location">
    <subcellularLocation>
        <location evidence="1">Endoplasmic reticulum membrane</location>
        <topology evidence="1">Single-pass type II membrane protein</topology>
    </subcellularLocation>
</comment>
<keyword evidence="4" id="KW-0812">Transmembrane</keyword>
<evidence type="ECO:0000256" key="9">
    <source>
        <dbReference type="ARBA" id="ARBA00023125"/>
    </source>
</evidence>
<keyword evidence="8" id="KW-0805">Transcription regulation</keyword>
<dbReference type="PANTHER" id="PTHR45996:SF1">
    <property type="entry name" value="CYCLIC AMP-RESPONSIVE ELEMENT-BINDING PROTEIN 3-LIKE PROTEIN 3"/>
    <property type="match status" value="1"/>
</dbReference>
<dbReference type="SMART" id="SM00338">
    <property type="entry name" value="BRLZ"/>
    <property type="match status" value="1"/>
</dbReference>
<evidence type="ECO:0000313" key="17">
    <source>
        <dbReference type="EMBL" id="TRY91560.1"/>
    </source>
</evidence>
<evidence type="ECO:0000256" key="15">
    <source>
        <dbReference type="ARBA" id="ARBA00057520"/>
    </source>
</evidence>
<dbReference type="STRING" id="623744.A0A553QNK3"/>
<dbReference type="InterPro" id="IPR004827">
    <property type="entry name" value="bZIP"/>
</dbReference>
<evidence type="ECO:0000256" key="2">
    <source>
        <dbReference type="ARBA" id="ARBA00009050"/>
    </source>
</evidence>
<evidence type="ECO:0000256" key="11">
    <source>
        <dbReference type="ARBA" id="ARBA00023159"/>
    </source>
</evidence>
<evidence type="ECO:0000256" key="4">
    <source>
        <dbReference type="ARBA" id="ARBA00022692"/>
    </source>
</evidence>
<dbReference type="PANTHER" id="PTHR45996">
    <property type="entry name" value="AGAP001464-PB"/>
    <property type="match status" value="1"/>
</dbReference>
<dbReference type="AlphaFoldDB" id="A0A553QNK3"/>
<dbReference type="GO" id="GO:0000981">
    <property type="term" value="F:DNA-binding transcription factor activity, RNA polymerase II-specific"/>
    <property type="evidence" value="ECO:0007669"/>
    <property type="project" value="TreeGrafter"/>
</dbReference>
<dbReference type="EMBL" id="SRMA01025737">
    <property type="protein sequence ID" value="TRY91561.1"/>
    <property type="molecule type" value="Genomic_DNA"/>
</dbReference>
<dbReference type="EMBL" id="SRMA01025737">
    <property type="protein sequence ID" value="TRY91560.1"/>
    <property type="molecule type" value="Genomic_DNA"/>
</dbReference>
<name>A0A553QNK3_9TELE</name>
<evidence type="ECO:0000256" key="6">
    <source>
        <dbReference type="ARBA" id="ARBA00022968"/>
    </source>
</evidence>
<dbReference type="FunFam" id="1.20.5.170:FF:000042">
    <property type="entry name" value="Cyclic AMP-responsive element-binding protein 3-like protein 3"/>
    <property type="match status" value="1"/>
</dbReference>
<keyword evidence="18" id="KW-1185">Reference proteome</keyword>
<dbReference type="GO" id="GO:0000978">
    <property type="term" value="F:RNA polymerase II cis-regulatory region sequence-specific DNA binding"/>
    <property type="evidence" value="ECO:0007669"/>
    <property type="project" value="TreeGrafter"/>
</dbReference>
<comment type="function">
    <text evidence="15">Transcriptional activator. Binds the cAMP response element (CRE). Activates transcription through box-B element and CRE. Seems to function synergistically with atf6. Regulates FGF21 transcription.</text>
</comment>
<dbReference type="CDD" id="cd14689">
    <property type="entry name" value="bZIP_CREB3"/>
    <property type="match status" value="1"/>
</dbReference>
<sequence length="286" mass="31698">MALLSDKVYLGTDLLDLLLQPHRLPGTAVERSLVDQHIVSQEGVVDHFLDSLFPSSEENLKPCSPLWVPSPCDSGISEDAMDSPHPSYPEATHYTKEAAYSPSPVPGSPLFPAMFLPQVVKMEPDFSIDLADWEAGLFSEGLSSSSSATTISPSPIQKSLTVKDLLLSNMAEPSKPSTQQSRQLILNDDEKKLLVKEGVSLPSQLPLNKYEEKILKKIRRKIRNKQSAQESRKKKKEYVDGLEGRMAACSAHNQELQRKVFQLEKSNTSVSVLQMQTQKAEMHSGI</sequence>
<keyword evidence="10" id="KW-0472">Membrane</keyword>
<keyword evidence="13" id="KW-0325">Glycoprotein</keyword>
<evidence type="ECO:0000256" key="8">
    <source>
        <dbReference type="ARBA" id="ARBA00023015"/>
    </source>
</evidence>
<evidence type="ECO:0000256" key="7">
    <source>
        <dbReference type="ARBA" id="ARBA00022989"/>
    </source>
</evidence>
<keyword evidence="14" id="KW-0539">Nucleus</keyword>
<keyword evidence="5" id="KW-0256">Endoplasmic reticulum</keyword>
<keyword evidence="12" id="KW-0804">Transcription</keyword>
<feature type="domain" description="BZIP" evidence="16">
    <location>
        <begin position="214"/>
        <end position="266"/>
    </location>
</feature>
<evidence type="ECO:0000256" key="3">
    <source>
        <dbReference type="ARBA" id="ARBA00011195"/>
    </source>
</evidence>
<dbReference type="InterPro" id="IPR046347">
    <property type="entry name" value="bZIP_sf"/>
</dbReference>
<dbReference type="SUPFAM" id="SSF57959">
    <property type="entry name" value="Leucine zipper domain"/>
    <property type="match status" value="1"/>
</dbReference>